<dbReference type="Pfam" id="PF13117">
    <property type="entry name" value="Cag12"/>
    <property type="match status" value="1"/>
</dbReference>
<dbReference type="EMBL" id="KJ201886">
    <property type="protein sequence ID" value="AJQ17350.1"/>
    <property type="molecule type" value="Genomic_DNA"/>
</dbReference>
<keyword evidence="1" id="KW-0614">Plasmid</keyword>
<protein>
    <recommendedName>
        <fullName evidence="2">Conjugal transfer protein</fullName>
    </recommendedName>
</protein>
<evidence type="ECO:0008006" key="2">
    <source>
        <dbReference type="Google" id="ProtNLM"/>
    </source>
</evidence>
<sequence length="137" mass="15833">MKKILMISILVLTACSSPPEPPQVEWEKRPEVMNTQIMNWKPTSGVIKSDNINSSLSKVLPDFKPENHLYDDSVFYAVAHSEKIVVRTSSFDSYWSAKCWLRKNGATGVIEYQPLKRWLNSDYVEIYLSRINVQRLP</sequence>
<name>A0A0C5PP55_SHIFL</name>
<geneLocation type="plasmid" evidence="1">
    <name>pSF07202</name>
</geneLocation>
<gene>
    <name evidence="1" type="ORF">pSF07202_033</name>
</gene>
<dbReference type="InterPro" id="IPR025264">
    <property type="entry name" value="Cag12"/>
</dbReference>
<dbReference type="PROSITE" id="PS51257">
    <property type="entry name" value="PROKAR_LIPOPROTEIN"/>
    <property type="match status" value="1"/>
</dbReference>
<dbReference type="RefSeq" id="WP_024127755.1">
    <property type="nucleotide sequence ID" value="NZ_CP020341.1"/>
</dbReference>
<dbReference type="AlphaFoldDB" id="A0A0C5PP55"/>
<evidence type="ECO:0000313" key="1">
    <source>
        <dbReference type="EMBL" id="AJQ17350.1"/>
    </source>
</evidence>
<reference evidence="1" key="1">
    <citation type="submission" date="2014-01" db="EMBL/GenBank/DDBJ databases">
        <title>The resistance and spreading mechanisms of plasmid-mediated fluoroquinolone resistance genes.</title>
        <authorList>
            <person name="Pu X.-Y."/>
            <person name="Pan J.-C."/>
            <person name="Zhang W."/>
            <person name="Chen H."/>
            <person name="Zhu C."/>
        </authorList>
    </citation>
    <scope>NUCLEOTIDE SEQUENCE</scope>
    <source>
        <strain evidence="1">072</strain>
        <plasmid evidence="1">pSF07202</plasmid>
    </source>
</reference>
<proteinExistence type="predicted"/>
<accession>A0A0C5PP55</accession>
<organism evidence="1">
    <name type="scientific">Shigella flexneri 4c</name>
    <dbReference type="NCBI Taxonomy" id="1617964"/>
    <lineage>
        <taxon>Bacteria</taxon>
        <taxon>Pseudomonadati</taxon>
        <taxon>Pseudomonadota</taxon>
        <taxon>Gammaproteobacteria</taxon>
        <taxon>Enterobacterales</taxon>
        <taxon>Enterobacteriaceae</taxon>
        <taxon>Shigella</taxon>
    </lineage>
</organism>